<protein>
    <recommendedName>
        <fullName evidence="5">LppX_LprAFG lipoprotein</fullName>
    </recommendedName>
</protein>
<keyword evidence="4" id="KW-1185">Reference proteome</keyword>
<evidence type="ECO:0000256" key="2">
    <source>
        <dbReference type="SAM" id="SignalP"/>
    </source>
</evidence>
<sequence length="285" mass="28834">MRHTRTLAAATVVLAMAGLAACSGSSSGTKSGSNAAGNAGASMVSVADAMSNTTKATSQYTSVKMKMDEKVVAAGQNVAITGSGAVSWKPVAMDMTMTMPQLAQLGGSGSIRMMMSGTTMYMDMGDAAAAKLGGKHWMKMDLSKVAGSQGLSGLNSGSGNDPSTQLALFTSSGDVKRVGTETVDGVQTTHYAGTVDLAKLAGSDNAQLKSLLGQTSKIGLSSLTLDLWVNAQNLPVKVHESSPASSSVQFDVTVDYSDYGTAPVTVTPPPAGDTTDLSGMVPTGS</sequence>
<feature type="chain" id="PRO_5039707179" description="LppX_LprAFG lipoprotein" evidence="2">
    <location>
        <begin position="21"/>
        <end position="285"/>
    </location>
</feature>
<dbReference type="Gene3D" id="2.50.20.20">
    <property type="match status" value="1"/>
</dbReference>
<dbReference type="AlphaFoldDB" id="A0A1H7M414"/>
<dbReference type="RefSeq" id="WP_143094297.1">
    <property type="nucleotide sequence ID" value="NZ_BBPN01000023.1"/>
</dbReference>
<dbReference type="PROSITE" id="PS51257">
    <property type="entry name" value="PROKAR_LIPOPROTEIN"/>
    <property type="match status" value="1"/>
</dbReference>
<dbReference type="eggNOG" id="ENOG50333DA">
    <property type="taxonomic scope" value="Bacteria"/>
</dbReference>
<reference evidence="4" key="1">
    <citation type="submission" date="2016-10" db="EMBL/GenBank/DDBJ databases">
        <authorList>
            <person name="Varghese N."/>
        </authorList>
    </citation>
    <scope>NUCLEOTIDE SEQUENCE [LARGE SCALE GENOMIC DNA]</scope>
    <source>
        <strain evidence="4">DSM 45096 / BCRC 16803 / CGMCC 4.1857 / CIP 109030 / JCM 12277 / KCTC 19219 / NBRC 100920 / 33214</strain>
    </source>
</reference>
<accession>A0A1H7M414</accession>
<evidence type="ECO:0000313" key="4">
    <source>
        <dbReference type="Proteomes" id="UP000183015"/>
    </source>
</evidence>
<evidence type="ECO:0008006" key="5">
    <source>
        <dbReference type="Google" id="ProtNLM"/>
    </source>
</evidence>
<dbReference type="OrthoDB" id="3369896at2"/>
<proteinExistence type="predicted"/>
<evidence type="ECO:0000256" key="1">
    <source>
        <dbReference type="SAM" id="MobiDB-lite"/>
    </source>
</evidence>
<feature type="region of interest" description="Disordered" evidence="1">
    <location>
        <begin position="263"/>
        <end position="285"/>
    </location>
</feature>
<gene>
    <name evidence="3" type="ORF">SAMN05414137_105157</name>
</gene>
<dbReference type="EMBL" id="FOAZ01000005">
    <property type="protein sequence ID" value="SEL05708.1"/>
    <property type="molecule type" value="Genomic_DNA"/>
</dbReference>
<feature type="signal peptide" evidence="2">
    <location>
        <begin position="1"/>
        <end position="20"/>
    </location>
</feature>
<dbReference type="STRING" id="235985.SAMN05414137_105157"/>
<dbReference type="SUPFAM" id="SSF89392">
    <property type="entry name" value="Prokaryotic lipoproteins and lipoprotein localization factors"/>
    <property type="match status" value="1"/>
</dbReference>
<keyword evidence="2" id="KW-0732">Signal</keyword>
<dbReference type="Proteomes" id="UP000183015">
    <property type="component" value="Unassembled WGS sequence"/>
</dbReference>
<organism evidence="3 4">
    <name type="scientific">Streptacidiphilus jiangxiensis</name>
    <dbReference type="NCBI Taxonomy" id="235985"/>
    <lineage>
        <taxon>Bacteria</taxon>
        <taxon>Bacillati</taxon>
        <taxon>Actinomycetota</taxon>
        <taxon>Actinomycetes</taxon>
        <taxon>Kitasatosporales</taxon>
        <taxon>Streptomycetaceae</taxon>
        <taxon>Streptacidiphilus</taxon>
    </lineage>
</organism>
<name>A0A1H7M414_STRJI</name>
<dbReference type="InterPro" id="IPR029046">
    <property type="entry name" value="LolA/LolB/LppX"/>
</dbReference>
<evidence type="ECO:0000313" key="3">
    <source>
        <dbReference type="EMBL" id="SEL05708.1"/>
    </source>
</evidence>